<dbReference type="SUPFAM" id="SSF46689">
    <property type="entry name" value="Homeodomain-like"/>
    <property type="match status" value="1"/>
</dbReference>
<dbReference type="Pfam" id="PF00072">
    <property type="entry name" value="Response_reg"/>
    <property type="match status" value="1"/>
</dbReference>
<keyword evidence="7" id="KW-0804">Transcription</keyword>
<evidence type="ECO:0000256" key="5">
    <source>
        <dbReference type="ARBA" id="ARBA00023125"/>
    </source>
</evidence>
<gene>
    <name evidence="11" type="ORF">B1812_14420</name>
</gene>
<dbReference type="SMART" id="SM00448">
    <property type="entry name" value="REC"/>
    <property type="match status" value="1"/>
</dbReference>
<reference evidence="11 12" key="1">
    <citation type="submission" date="2017-02" db="EMBL/GenBank/DDBJ databases">
        <authorList>
            <person name="Peterson S.W."/>
        </authorList>
    </citation>
    <scope>NUCLEOTIDE SEQUENCE [LARGE SCALE GENOMIC DNA]</scope>
    <source>
        <strain evidence="11 12">S285</strain>
    </source>
</reference>
<dbReference type="InterPro" id="IPR011006">
    <property type="entry name" value="CheY-like_superfamily"/>
</dbReference>
<dbReference type="InterPro" id="IPR002197">
    <property type="entry name" value="HTH_Fis"/>
</dbReference>
<dbReference type="PROSITE" id="PS50110">
    <property type="entry name" value="RESPONSE_REGULATORY"/>
    <property type="match status" value="1"/>
</dbReference>
<dbReference type="Proteomes" id="UP000193978">
    <property type="component" value="Chromosome"/>
</dbReference>
<evidence type="ECO:0000256" key="7">
    <source>
        <dbReference type="ARBA" id="ARBA00023163"/>
    </source>
</evidence>
<organism evidence="11 12">
    <name type="scientific">Methylocystis bryophila</name>
    <dbReference type="NCBI Taxonomy" id="655015"/>
    <lineage>
        <taxon>Bacteria</taxon>
        <taxon>Pseudomonadati</taxon>
        <taxon>Pseudomonadota</taxon>
        <taxon>Alphaproteobacteria</taxon>
        <taxon>Hyphomicrobiales</taxon>
        <taxon>Methylocystaceae</taxon>
        <taxon>Methylocystis</taxon>
    </lineage>
</organism>
<dbReference type="Gene3D" id="3.40.50.300">
    <property type="entry name" value="P-loop containing nucleotide triphosphate hydrolases"/>
    <property type="match status" value="1"/>
</dbReference>
<dbReference type="InterPro" id="IPR025944">
    <property type="entry name" value="Sigma_54_int_dom_CS"/>
</dbReference>
<protein>
    <recommendedName>
        <fullName evidence="13">Sigma-54-dependent Fis family transcriptional regulator</fullName>
    </recommendedName>
</protein>
<evidence type="ECO:0000256" key="2">
    <source>
        <dbReference type="ARBA" id="ARBA00022840"/>
    </source>
</evidence>
<keyword evidence="6" id="KW-0010">Activator</keyword>
<dbReference type="Pfam" id="PF00158">
    <property type="entry name" value="Sigma54_activat"/>
    <property type="match status" value="1"/>
</dbReference>
<keyword evidence="12" id="KW-1185">Reference proteome</keyword>
<sequence>MKQEAKAKVLVVEDVASISQVYRAFLERAGYAITTATSGSEGIEKIEKEAPAVVILDLNLPDMRGLETLQQFIARAGTVSVIVATSEGSIKVAVDAMRFGAYDFVVKPVSSERLVTSVRNALEHSTLKADLQMMRDNFSRDSFCGLIGKSFSMQAVYRTIEAVAASDATVFITGESGTGKELAAEAVHKLGRRSAKPFVAINCGAIPRELISSELFGHLKGSFTGAVADRPGAVKQADGGTLFLDEICEMQLDLQPELLRFLQTGTFRPVGASRTEKVDVRIVSATNRDPLAEVSAGRFREDLYYRLHVVPLWMPPLRDRGDDIVEIATEFLARFSEREGKVSRVLSDEAARKLLAYDWPGNIRQLQNVIRNAIVMNDAPIIGASMLAIPDATRVEARPEGRPGTPVLSGVSALRSREEVAARGNADGVGVLDPERWKDPSDVMSLEVIERAAIERTVEICDGNISRAATYLGVSPSTIYRKRGLNK</sequence>
<dbReference type="FunFam" id="3.40.50.300:FF:000006">
    <property type="entry name" value="DNA-binding transcriptional regulator NtrC"/>
    <property type="match status" value="1"/>
</dbReference>
<keyword evidence="2" id="KW-0067">ATP-binding</keyword>
<feature type="modified residue" description="4-aspartylphosphate" evidence="8">
    <location>
        <position position="57"/>
    </location>
</feature>
<evidence type="ECO:0000256" key="1">
    <source>
        <dbReference type="ARBA" id="ARBA00022741"/>
    </source>
</evidence>
<evidence type="ECO:0000313" key="11">
    <source>
        <dbReference type="EMBL" id="ARN83670.1"/>
    </source>
</evidence>
<dbReference type="InterPro" id="IPR002078">
    <property type="entry name" value="Sigma_54_int"/>
</dbReference>
<dbReference type="Gene3D" id="1.10.10.60">
    <property type="entry name" value="Homeodomain-like"/>
    <property type="match status" value="1"/>
</dbReference>
<keyword evidence="3" id="KW-0902">Two-component regulatory system</keyword>
<dbReference type="KEGG" id="mbry:B1812_14420"/>
<dbReference type="STRING" id="655015.B1812_14420"/>
<evidence type="ECO:0000256" key="3">
    <source>
        <dbReference type="ARBA" id="ARBA00023012"/>
    </source>
</evidence>
<dbReference type="InterPro" id="IPR025943">
    <property type="entry name" value="Sigma_54_int_dom_ATP-bd_2"/>
</dbReference>
<evidence type="ECO:0000256" key="4">
    <source>
        <dbReference type="ARBA" id="ARBA00023015"/>
    </source>
</evidence>
<dbReference type="Gene3D" id="3.40.50.2300">
    <property type="match status" value="1"/>
</dbReference>
<dbReference type="GO" id="GO:0000160">
    <property type="term" value="P:phosphorelay signal transduction system"/>
    <property type="evidence" value="ECO:0007669"/>
    <property type="project" value="UniProtKB-KW"/>
</dbReference>
<dbReference type="GO" id="GO:0043565">
    <property type="term" value="F:sequence-specific DNA binding"/>
    <property type="evidence" value="ECO:0007669"/>
    <property type="project" value="InterPro"/>
</dbReference>
<dbReference type="PANTHER" id="PTHR32071">
    <property type="entry name" value="TRANSCRIPTIONAL REGULATORY PROTEIN"/>
    <property type="match status" value="1"/>
</dbReference>
<dbReference type="GO" id="GO:0006355">
    <property type="term" value="P:regulation of DNA-templated transcription"/>
    <property type="evidence" value="ECO:0007669"/>
    <property type="project" value="InterPro"/>
</dbReference>
<dbReference type="InterPro" id="IPR003593">
    <property type="entry name" value="AAA+_ATPase"/>
</dbReference>
<keyword evidence="4" id="KW-0805">Transcription regulation</keyword>
<dbReference type="InterPro" id="IPR058031">
    <property type="entry name" value="AAA_lid_NorR"/>
</dbReference>
<dbReference type="InterPro" id="IPR027417">
    <property type="entry name" value="P-loop_NTPase"/>
</dbReference>
<evidence type="ECO:0000259" key="10">
    <source>
        <dbReference type="PROSITE" id="PS50110"/>
    </source>
</evidence>
<dbReference type="PROSITE" id="PS00688">
    <property type="entry name" value="SIGMA54_INTERACT_3"/>
    <property type="match status" value="1"/>
</dbReference>
<keyword evidence="8" id="KW-0597">Phosphoprotein</keyword>
<dbReference type="Gene3D" id="1.10.8.60">
    <property type="match status" value="1"/>
</dbReference>
<dbReference type="CDD" id="cd00009">
    <property type="entry name" value="AAA"/>
    <property type="match status" value="1"/>
</dbReference>
<evidence type="ECO:0000313" key="12">
    <source>
        <dbReference type="Proteomes" id="UP000193978"/>
    </source>
</evidence>
<dbReference type="InterPro" id="IPR001789">
    <property type="entry name" value="Sig_transdc_resp-reg_receiver"/>
</dbReference>
<dbReference type="EMBL" id="CP019948">
    <property type="protein sequence ID" value="ARN83670.1"/>
    <property type="molecule type" value="Genomic_DNA"/>
</dbReference>
<dbReference type="Pfam" id="PF02954">
    <property type="entry name" value="HTH_8"/>
    <property type="match status" value="1"/>
</dbReference>
<evidence type="ECO:0000256" key="6">
    <source>
        <dbReference type="ARBA" id="ARBA00023159"/>
    </source>
</evidence>
<dbReference type="GO" id="GO:0005524">
    <property type="term" value="F:ATP binding"/>
    <property type="evidence" value="ECO:0007669"/>
    <property type="project" value="UniProtKB-KW"/>
</dbReference>
<dbReference type="PANTHER" id="PTHR32071:SF117">
    <property type="entry name" value="PTS-DEPENDENT DIHYDROXYACETONE KINASE OPERON REGULATORY PROTEIN-RELATED"/>
    <property type="match status" value="1"/>
</dbReference>
<evidence type="ECO:0000259" key="9">
    <source>
        <dbReference type="PROSITE" id="PS50045"/>
    </source>
</evidence>
<proteinExistence type="predicted"/>
<dbReference type="InterPro" id="IPR009057">
    <property type="entry name" value="Homeodomain-like_sf"/>
</dbReference>
<feature type="domain" description="Response regulatory" evidence="10">
    <location>
        <begin position="8"/>
        <end position="122"/>
    </location>
</feature>
<evidence type="ECO:0000256" key="8">
    <source>
        <dbReference type="PROSITE-ProRule" id="PRU00169"/>
    </source>
</evidence>
<feature type="domain" description="Sigma-54 factor interaction" evidence="9">
    <location>
        <begin position="146"/>
        <end position="375"/>
    </location>
</feature>
<dbReference type="SMART" id="SM00382">
    <property type="entry name" value="AAA"/>
    <property type="match status" value="1"/>
</dbReference>
<dbReference type="OrthoDB" id="9761019at2"/>
<evidence type="ECO:0008006" key="13">
    <source>
        <dbReference type="Google" id="ProtNLM"/>
    </source>
</evidence>
<dbReference type="AlphaFoldDB" id="A0A1W6N1D6"/>
<dbReference type="SUPFAM" id="SSF52540">
    <property type="entry name" value="P-loop containing nucleoside triphosphate hydrolases"/>
    <property type="match status" value="1"/>
</dbReference>
<keyword evidence="1" id="KW-0547">Nucleotide-binding</keyword>
<dbReference type="PROSITE" id="PS50045">
    <property type="entry name" value="SIGMA54_INTERACT_4"/>
    <property type="match status" value="1"/>
</dbReference>
<dbReference type="Pfam" id="PF25601">
    <property type="entry name" value="AAA_lid_14"/>
    <property type="match status" value="1"/>
</dbReference>
<keyword evidence="5" id="KW-0238">DNA-binding</keyword>
<accession>A0A1W6N1D6</accession>
<dbReference type="SUPFAM" id="SSF52172">
    <property type="entry name" value="CheY-like"/>
    <property type="match status" value="1"/>
</dbReference>
<name>A0A1W6N1D6_9HYPH</name>
<dbReference type="PROSITE" id="PS00676">
    <property type="entry name" value="SIGMA54_INTERACT_2"/>
    <property type="match status" value="1"/>
</dbReference>